<evidence type="ECO:0000256" key="5">
    <source>
        <dbReference type="ARBA" id="ARBA00023204"/>
    </source>
</evidence>
<dbReference type="PATRIC" id="fig|1618578.3.peg.566"/>
<dbReference type="InterPro" id="IPR000305">
    <property type="entry name" value="GIY-YIG_endonuc"/>
</dbReference>
<feature type="domain" description="UvrC family homology region profile" evidence="7">
    <location>
        <begin position="253"/>
        <end position="361"/>
    </location>
</feature>
<dbReference type="GO" id="GO:0009381">
    <property type="term" value="F:excinuclease ABC activity"/>
    <property type="evidence" value="ECO:0007669"/>
    <property type="project" value="InterPro"/>
</dbReference>
<keyword evidence="1" id="KW-0963">Cytoplasm</keyword>
<evidence type="ECO:0000313" key="8">
    <source>
        <dbReference type="EMBL" id="KKS97096.1"/>
    </source>
</evidence>
<dbReference type="InterPro" id="IPR047296">
    <property type="entry name" value="GIY-YIG_UvrC_Cho"/>
</dbReference>
<dbReference type="EMBL" id="LCFQ01000013">
    <property type="protein sequence ID" value="KKS97096.1"/>
    <property type="molecule type" value="Genomic_DNA"/>
</dbReference>
<dbReference type="STRING" id="1618578.UV74_C0013G0218"/>
<evidence type="ECO:0000259" key="6">
    <source>
        <dbReference type="PROSITE" id="PS50164"/>
    </source>
</evidence>
<keyword evidence="4" id="KW-0267">Excision nuclease</keyword>
<evidence type="ECO:0000256" key="3">
    <source>
        <dbReference type="ARBA" id="ARBA00022769"/>
    </source>
</evidence>
<dbReference type="PROSITE" id="PS50164">
    <property type="entry name" value="GIY_YIG"/>
    <property type="match status" value="1"/>
</dbReference>
<dbReference type="Pfam" id="PF08459">
    <property type="entry name" value="UvrC_RNaseH_dom"/>
    <property type="match status" value="1"/>
</dbReference>
<dbReference type="PANTHER" id="PTHR30562">
    <property type="entry name" value="UVRC/OXIDOREDUCTASE"/>
    <property type="match status" value="1"/>
</dbReference>
<accession>A0A0G1FQ09</accession>
<dbReference type="CDD" id="cd10434">
    <property type="entry name" value="GIY-YIG_UvrC_Cho"/>
    <property type="match status" value="1"/>
</dbReference>
<name>A0A0G1FQ09_9BACT</name>
<dbReference type="InterPro" id="IPR035901">
    <property type="entry name" value="GIY-YIG_endonuc_sf"/>
</dbReference>
<organism evidence="8 9">
    <name type="scientific">Candidatus Woesebacteria bacterium GW2011_GWB1_43_14</name>
    <dbReference type="NCBI Taxonomy" id="1618578"/>
    <lineage>
        <taxon>Bacteria</taxon>
        <taxon>Candidatus Woeseibacteriota</taxon>
    </lineage>
</organism>
<dbReference type="AlphaFoldDB" id="A0A0G1FQ09"/>
<evidence type="ECO:0000259" key="7">
    <source>
        <dbReference type="PROSITE" id="PS50165"/>
    </source>
</evidence>
<gene>
    <name evidence="8" type="ORF">UV74_C0013G0218</name>
</gene>
<comment type="caution">
    <text evidence="8">The sequence shown here is derived from an EMBL/GenBank/DDBJ whole genome shotgun (WGS) entry which is preliminary data.</text>
</comment>
<protein>
    <submittedName>
        <fullName evidence="8">Excinuclease ABC C subunit domain protein</fullName>
    </submittedName>
</protein>
<reference evidence="8 9" key="1">
    <citation type="journal article" date="2015" name="Nature">
        <title>rRNA introns, odd ribosomes, and small enigmatic genomes across a large radiation of phyla.</title>
        <authorList>
            <person name="Brown C.T."/>
            <person name="Hug L.A."/>
            <person name="Thomas B.C."/>
            <person name="Sharon I."/>
            <person name="Castelle C.J."/>
            <person name="Singh A."/>
            <person name="Wilkins M.J."/>
            <person name="Williams K.H."/>
            <person name="Banfield J.F."/>
        </authorList>
    </citation>
    <scope>NUCLEOTIDE SEQUENCE [LARGE SCALE GENOMIC DNA]</scope>
</reference>
<keyword evidence="5" id="KW-0234">DNA repair</keyword>
<dbReference type="InterPro" id="IPR001162">
    <property type="entry name" value="UvrC_RNase_H_dom"/>
</dbReference>
<feature type="domain" description="GIY-YIG" evidence="6">
    <location>
        <begin position="10"/>
        <end position="87"/>
    </location>
</feature>
<dbReference type="Proteomes" id="UP000034090">
    <property type="component" value="Unassembled WGS sequence"/>
</dbReference>
<dbReference type="Gene3D" id="3.40.1440.10">
    <property type="entry name" value="GIY-YIG endonuclease"/>
    <property type="match status" value="1"/>
</dbReference>
<dbReference type="PANTHER" id="PTHR30562:SF1">
    <property type="entry name" value="UVRABC SYSTEM PROTEIN C"/>
    <property type="match status" value="1"/>
</dbReference>
<dbReference type="GO" id="GO:0009380">
    <property type="term" value="C:excinuclease repair complex"/>
    <property type="evidence" value="ECO:0007669"/>
    <property type="project" value="TreeGrafter"/>
</dbReference>
<keyword evidence="2" id="KW-0227">DNA damage</keyword>
<evidence type="ECO:0000256" key="1">
    <source>
        <dbReference type="ARBA" id="ARBA00022490"/>
    </source>
</evidence>
<dbReference type="InterPro" id="IPR050066">
    <property type="entry name" value="UvrABC_protein_C"/>
</dbReference>
<dbReference type="FunFam" id="3.40.1440.10:FF:000001">
    <property type="entry name" value="UvrABC system protein C"/>
    <property type="match status" value="1"/>
</dbReference>
<proteinExistence type="predicted"/>
<evidence type="ECO:0000256" key="4">
    <source>
        <dbReference type="ARBA" id="ARBA00022881"/>
    </source>
</evidence>
<sequence length="424" mass="48987">MNKPRSNLPGLPGVYFFKDSKKKVIYIGKAKNIKNRINSYFASNLAPKTARMVSGAMEVTYLIVNSEFEALLLEAKLVKKYNPKWNIQLKDDKSPLYIGITQEDLPRIKTYRQTDLEKERLKNIWGPFIDATSAKKVLRLLKKVFSFCDHRPGSRPCVNSEIGLCNPCSSLAAGSQDEILRRLYFLNIRRVRGILNGQIRVIRSNLKKEVKTLARLEKFEQARELNRKIEMLDYITTPVIDVGEYVKNPNIISEIRRREMKDLKSILMKYFPNIKTKRVECFDIAHLSGSFSTASMVTFIDGESEKSYYRHFRVRLGGNSDTGSLKEVVLRRKRYFKSWGRPDLIIVDGGKPQVSVISEIVRETPVVGIAKREEKLVIKSDNKFHEHILPKGPARNFVQRIRDEAHRFARRYHHMLISKAIVQG</sequence>
<dbReference type="SUPFAM" id="SSF82771">
    <property type="entry name" value="GIY-YIG endonuclease"/>
    <property type="match status" value="1"/>
</dbReference>
<dbReference type="SMART" id="SM00465">
    <property type="entry name" value="GIYc"/>
    <property type="match status" value="1"/>
</dbReference>
<evidence type="ECO:0000313" key="9">
    <source>
        <dbReference type="Proteomes" id="UP000034090"/>
    </source>
</evidence>
<dbReference type="Pfam" id="PF01541">
    <property type="entry name" value="GIY-YIG"/>
    <property type="match status" value="1"/>
</dbReference>
<dbReference type="InterPro" id="IPR038476">
    <property type="entry name" value="UvrC_RNase_H_dom_sf"/>
</dbReference>
<keyword evidence="3" id="KW-0228">DNA excision</keyword>
<dbReference type="PROSITE" id="PS50165">
    <property type="entry name" value="UVRC"/>
    <property type="match status" value="1"/>
</dbReference>
<evidence type="ECO:0000256" key="2">
    <source>
        <dbReference type="ARBA" id="ARBA00022763"/>
    </source>
</evidence>
<dbReference type="Gene3D" id="3.30.420.340">
    <property type="entry name" value="UvrC, RNAse H endonuclease domain"/>
    <property type="match status" value="1"/>
</dbReference>
<dbReference type="GO" id="GO:0006289">
    <property type="term" value="P:nucleotide-excision repair"/>
    <property type="evidence" value="ECO:0007669"/>
    <property type="project" value="InterPro"/>
</dbReference>